<evidence type="ECO:0000313" key="3">
    <source>
        <dbReference type="Proteomes" id="UP000030377"/>
    </source>
</evidence>
<proteinExistence type="predicted"/>
<protein>
    <submittedName>
        <fullName evidence="2">Uncharacterized protein</fullName>
    </submittedName>
</protein>
<evidence type="ECO:0000313" key="2">
    <source>
        <dbReference type="EMBL" id="KGT72885.1"/>
    </source>
</evidence>
<dbReference type="EMBL" id="JRPN01000102">
    <property type="protein sequence ID" value="KGT72885.1"/>
    <property type="molecule type" value="Genomic_DNA"/>
</dbReference>
<dbReference type="RefSeq" id="WP_041960990.1">
    <property type="nucleotide sequence ID" value="NZ_JRPN01000102.1"/>
</dbReference>
<dbReference type="AlphaFoldDB" id="A0A0A3XF10"/>
<dbReference type="Proteomes" id="UP000030377">
    <property type="component" value="Unassembled WGS sequence"/>
</dbReference>
<comment type="caution">
    <text evidence="2">The sequence shown here is derived from an EMBL/GenBank/DDBJ whole genome shotgun (WGS) entry which is preliminary data.</text>
</comment>
<feature type="region of interest" description="Disordered" evidence="1">
    <location>
        <begin position="1"/>
        <end position="30"/>
    </location>
</feature>
<accession>A0A0A3XF10</accession>
<evidence type="ECO:0000256" key="1">
    <source>
        <dbReference type="SAM" id="MobiDB-lite"/>
    </source>
</evidence>
<sequence>MSRQTAVPASGYRHNRQPRPQQQMDLFGSGLSNGAIGAPTWLDLPAEARAALTSLMTQLILDHAAMTATPRAKEVDHDL</sequence>
<reference evidence="2 3" key="1">
    <citation type="submission" date="2014-09" db="EMBL/GenBank/DDBJ databases">
        <title>Draft genome of Bradyrhizobium japonicum Is-34.</title>
        <authorList>
            <person name="Tsurumaru H."/>
            <person name="Yamakawa T."/>
            <person name="Hashimoto S."/>
            <person name="Okizaki K."/>
            <person name="Kanesaki Y."/>
            <person name="Yoshikawa H."/>
            <person name="Yajima S."/>
        </authorList>
    </citation>
    <scope>NUCLEOTIDE SEQUENCE [LARGE SCALE GENOMIC DNA]</scope>
    <source>
        <strain evidence="2 3">Is-34</strain>
    </source>
</reference>
<gene>
    <name evidence="2" type="ORF">MA20_47640</name>
</gene>
<organism evidence="2 3">
    <name type="scientific">Bradyrhizobium japonicum</name>
    <dbReference type="NCBI Taxonomy" id="375"/>
    <lineage>
        <taxon>Bacteria</taxon>
        <taxon>Pseudomonadati</taxon>
        <taxon>Pseudomonadota</taxon>
        <taxon>Alphaproteobacteria</taxon>
        <taxon>Hyphomicrobiales</taxon>
        <taxon>Nitrobacteraceae</taxon>
        <taxon>Bradyrhizobium</taxon>
    </lineage>
</organism>
<name>A0A0A3XF10_BRAJP</name>